<comment type="caution">
    <text evidence="1">The sequence shown here is derived from an EMBL/GenBank/DDBJ whole genome shotgun (WGS) entry which is preliminary data.</text>
</comment>
<dbReference type="AlphaFoldDB" id="B6WSI1"/>
<evidence type="ECO:0000313" key="2">
    <source>
        <dbReference type="Proteomes" id="UP000003676"/>
    </source>
</evidence>
<gene>
    <name evidence="1" type="ORF">DESPIG_00970</name>
</gene>
<reference evidence="1 2" key="2">
    <citation type="submission" date="2008-10" db="EMBL/GenBank/DDBJ databases">
        <authorList>
            <person name="Fulton L."/>
            <person name="Clifton S."/>
            <person name="Fulton B."/>
            <person name="Xu J."/>
            <person name="Minx P."/>
            <person name="Pepin K.H."/>
            <person name="Johnson M."/>
            <person name="Bhonagiri V."/>
            <person name="Nash W.E."/>
            <person name="Mardis E.R."/>
            <person name="Wilson R.K."/>
        </authorList>
    </citation>
    <scope>NUCLEOTIDE SEQUENCE [LARGE SCALE GENOMIC DNA]</scope>
    <source>
        <strain evidence="1 2">ATCC 29098</strain>
    </source>
</reference>
<evidence type="ECO:0000313" key="1">
    <source>
        <dbReference type="EMBL" id="EEB34004.1"/>
    </source>
</evidence>
<dbReference type="Proteomes" id="UP000003676">
    <property type="component" value="Unassembled WGS sequence"/>
</dbReference>
<organism evidence="1 2">
    <name type="scientific">Desulfovibrio piger ATCC 29098</name>
    <dbReference type="NCBI Taxonomy" id="411464"/>
    <lineage>
        <taxon>Bacteria</taxon>
        <taxon>Pseudomonadati</taxon>
        <taxon>Thermodesulfobacteriota</taxon>
        <taxon>Desulfovibrionia</taxon>
        <taxon>Desulfovibrionales</taxon>
        <taxon>Desulfovibrionaceae</taxon>
        <taxon>Desulfovibrio</taxon>
    </lineage>
</organism>
<dbReference type="EMBL" id="ABXU01000027">
    <property type="protein sequence ID" value="EEB34004.1"/>
    <property type="molecule type" value="Genomic_DNA"/>
</dbReference>
<name>B6WSI1_9BACT</name>
<dbReference type="HOGENOM" id="CLU_2681739_0_0_7"/>
<proteinExistence type="predicted"/>
<reference evidence="1 2" key="1">
    <citation type="submission" date="2008-10" db="EMBL/GenBank/DDBJ databases">
        <title>Draft genome sequence of Desulvovibrio piger (ATCC 29098).</title>
        <authorList>
            <person name="Sudarsanam P."/>
            <person name="Ley R."/>
            <person name="Guruge J."/>
            <person name="Turnbaugh P.J."/>
            <person name="Mahowald M."/>
            <person name="Liep D."/>
            <person name="Gordon J."/>
        </authorList>
    </citation>
    <scope>NUCLEOTIDE SEQUENCE [LARGE SCALE GENOMIC DNA]</scope>
    <source>
        <strain evidence="1 2">ATCC 29098</strain>
    </source>
</reference>
<protein>
    <submittedName>
        <fullName evidence="1">Uncharacterized protein</fullName>
    </submittedName>
</protein>
<accession>B6WSI1</accession>
<sequence length="74" mass="8716">MLFRVGGPAWRSIPADCERVFRCFCLNRGKRKRTCIPVLLPPSQVLFKTFLSKKLFSCNTTISLWFYGFFEDFK</sequence>